<organism evidence="1 2">
    <name type="scientific">Mesorhizobium zhangyense</name>
    <dbReference type="NCBI Taxonomy" id="1776730"/>
    <lineage>
        <taxon>Bacteria</taxon>
        <taxon>Pseudomonadati</taxon>
        <taxon>Pseudomonadota</taxon>
        <taxon>Alphaproteobacteria</taxon>
        <taxon>Hyphomicrobiales</taxon>
        <taxon>Phyllobacteriaceae</taxon>
        <taxon>Mesorhizobium</taxon>
    </lineage>
</organism>
<protein>
    <submittedName>
        <fullName evidence="1">Uncharacterized protein</fullName>
    </submittedName>
</protein>
<reference evidence="1 2" key="1">
    <citation type="submission" date="2020-02" db="EMBL/GenBank/DDBJ databases">
        <title>Genome sequence of the type strain CGMCC 1.15528 of Mesorhizobium zhangyense.</title>
        <authorList>
            <person name="Gao J."/>
            <person name="Sun J."/>
        </authorList>
    </citation>
    <scope>NUCLEOTIDE SEQUENCE [LARGE SCALE GENOMIC DNA]</scope>
    <source>
        <strain evidence="1 2">CGMCC 1.15528</strain>
    </source>
</reference>
<gene>
    <name evidence="1" type="ORF">G6N74_30285</name>
</gene>
<comment type="caution">
    <text evidence="1">The sequence shown here is derived from an EMBL/GenBank/DDBJ whole genome shotgun (WGS) entry which is preliminary data.</text>
</comment>
<keyword evidence="2" id="KW-1185">Reference proteome</keyword>
<dbReference type="RefSeq" id="WP_165121704.1">
    <property type="nucleotide sequence ID" value="NZ_JAAKZG010000042.1"/>
</dbReference>
<dbReference type="EMBL" id="JAAKZG010000042">
    <property type="protein sequence ID" value="NGN45334.1"/>
    <property type="molecule type" value="Genomic_DNA"/>
</dbReference>
<dbReference type="Proteomes" id="UP000481252">
    <property type="component" value="Unassembled WGS sequence"/>
</dbReference>
<sequence>MNWIIRPFEGAFPLRFGMSSEEAENRIGQNEHFIIRPSGNRQEYRGDRFPVLTFDPENQLKELIFSSHGDPLMLDDVSLFAMNPERVLKRINEIGKELFKDDYSVYAPQIGLALVGFEGKDGDEKSVTLFKRGALDSRIPDATPWSWI</sequence>
<evidence type="ECO:0000313" key="2">
    <source>
        <dbReference type="Proteomes" id="UP000481252"/>
    </source>
</evidence>
<evidence type="ECO:0000313" key="1">
    <source>
        <dbReference type="EMBL" id="NGN45334.1"/>
    </source>
</evidence>
<accession>A0A7C9RC50</accession>
<name>A0A7C9RC50_9HYPH</name>
<proteinExistence type="predicted"/>
<dbReference type="AlphaFoldDB" id="A0A7C9RC50"/>